<dbReference type="EMBL" id="CP036526">
    <property type="protein sequence ID" value="QDT13770.1"/>
    <property type="molecule type" value="Genomic_DNA"/>
</dbReference>
<keyword evidence="3" id="KW-1185">Reference proteome</keyword>
<evidence type="ECO:0000313" key="2">
    <source>
        <dbReference type="EMBL" id="QDT13770.1"/>
    </source>
</evidence>
<dbReference type="OrthoDB" id="243619at2"/>
<dbReference type="RefSeq" id="WP_145421585.1">
    <property type="nucleotide sequence ID" value="NZ_CP036526.1"/>
</dbReference>
<evidence type="ECO:0000313" key="3">
    <source>
        <dbReference type="Proteomes" id="UP000319817"/>
    </source>
</evidence>
<dbReference type="Proteomes" id="UP000319817">
    <property type="component" value="Chromosome"/>
</dbReference>
<feature type="region of interest" description="Disordered" evidence="1">
    <location>
        <begin position="184"/>
        <end position="207"/>
    </location>
</feature>
<gene>
    <name evidence="2" type="ORF">K239x_57900</name>
</gene>
<dbReference type="AlphaFoldDB" id="A0A517P311"/>
<sequence length="549" mass="60079">MTAFFIKTESSAVGPFTGIELREAALSRIITTSSLIGPSRKGPWTVATDTGLFSTAKTPLPHPDGVHVPQYHVRGLSFVAEGPFKLRELIGFAARGMLLAEASLQSDLSPEWMPIDRIPILSACLTGEMVLVSETGRMVRQTTQTGETSRIDQQHAVGDAKNVGDMGKTRVPVEVARDQAKRFKQKSASAASEQSNHDAPLLSTGSFQDTPQVVGPDVCSEAAGEPKEIEEGTEAAPRWRQHSVRWEGLNSKISLSSLYVFRRVAMFVICVALLSASIATAFSHWRQIGLKPQQIIGSWIAEDDSFSLTFYEDGNCVVFNPSGNSWSGEYEWTVRTHDQQLLADNEEATTQIAATEPDDVVGDVRPTDGYVRFRSSALEPTFVGGKELSDAFLRLSGNELQLGYLTTVHWRDGEKRMEAGWIKLGQQHPSGLEPLSALAEMEFEPPPKIGFATERSPHVSVVAMQLMTQYETGAASSDRSDGLCYSVRAHADFLLQQFGAPDEARPVLPFDLARLPKGADFQESQAVRYGVLRLVLSSEGKLQHISVVQ</sequence>
<name>A0A517P311_9BACT</name>
<evidence type="ECO:0000256" key="1">
    <source>
        <dbReference type="SAM" id="MobiDB-lite"/>
    </source>
</evidence>
<protein>
    <recommendedName>
        <fullName evidence="4">GYF domain-containing protein</fullName>
    </recommendedName>
</protein>
<evidence type="ECO:0008006" key="4">
    <source>
        <dbReference type="Google" id="ProtNLM"/>
    </source>
</evidence>
<proteinExistence type="predicted"/>
<accession>A0A517P311</accession>
<organism evidence="2 3">
    <name type="scientific">Stieleria marina</name>
    <dbReference type="NCBI Taxonomy" id="1930275"/>
    <lineage>
        <taxon>Bacteria</taxon>
        <taxon>Pseudomonadati</taxon>
        <taxon>Planctomycetota</taxon>
        <taxon>Planctomycetia</taxon>
        <taxon>Pirellulales</taxon>
        <taxon>Pirellulaceae</taxon>
        <taxon>Stieleria</taxon>
    </lineage>
</organism>
<reference evidence="2 3" key="1">
    <citation type="submission" date="2019-02" db="EMBL/GenBank/DDBJ databases">
        <title>Deep-cultivation of Planctomycetes and their phenomic and genomic characterization uncovers novel biology.</title>
        <authorList>
            <person name="Wiegand S."/>
            <person name="Jogler M."/>
            <person name="Boedeker C."/>
            <person name="Pinto D."/>
            <person name="Vollmers J."/>
            <person name="Rivas-Marin E."/>
            <person name="Kohn T."/>
            <person name="Peeters S.H."/>
            <person name="Heuer A."/>
            <person name="Rast P."/>
            <person name="Oberbeckmann S."/>
            <person name="Bunk B."/>
            <person name="Jeske O."/>
            <person name="Meyerdierks A."/>
            <person name="Storesund J.E."/>
            <person name="Kallscheuer N."/>
            <person name="Luecker S."/>
            <person name="Lage O.M."/>
            <person name="Pohl T."/>
            <person name="Merkel B.J."/>
            <person name="Hornburger P."/>
            <person name="Mueller R.-W."/>
            <person name="Bruemmer F."/>
            <person name="Labrenz M."/>
            <person name="Spormann A.M."/>
            <person name="Op den Camp H."/>
            <person name="Overmann J."/>
            <person name="Amann R."/>
            <person name="Jetten M.S.M."/>
            <person name="Mascher T."/>
            <person name="Medema M.H."/>
            <person name="Devos D.P."/>
            <person name="Kaster A.-K."/>
            <person name="Ovreas L."/>
            <person name="Rohde M."/>
            <person name="Galperin M.Y."/>
            <person name="Jogler C."/>
        </authorList>
    </citation>
    <scope>NUCLEOTIDE SEQUENCE [LARGE SCALE GENOMIC DNA]</scope>
    <source>
        <strain evidence="2 3">K23_9</strain>
    </source>
</reference>